<dbReference type="PANTHER" id="PTHR21039">
    <property type="entry name" value="HISTIDINOL PHOSPHATASE-RELATED"/>
    <property type="match status" value="1"/>
</dbReference>
<dbReference type="InterPro" id="IPR016195">
    <property type="entry name" value="Pol/histidinol_Pase-like"/>
</dbReference>
<feature type="domain" description="PHP" evidence="9">
    <location>
        <begin position="5"/>
        <end position="193"/>
    </location>
</feature>
<keyword evidence="5 8" id="KW-0378">Hydrolase</keyword>
<dbReference type="Gene3D" id="3.20.20.140">
    <property type="entry name" value="Metal-dependent hydrolases"/>
    <property type="match status" value="1"/>
</dbReference>
<evidence type="ECO:0000256" key="4">
    <source>
        <dbReference type="ARBA" id="ARBA00022605"/>
    </source>
</evidence>
<dbReference type="RefSeq" id="WP_042397077.1">
    <property type="nucleotide sequence ID" value="NZ_CYYT01000002.1"/>
</dbReference>
<keyword evidence="6 8" id="KW-0368">Histidine biosynthesis</keyword>
<dbReference type="EC" id="3.1.3.15" evidence="3 8"/>
<keyword evidence="4 8" id="KW-0028">Amino-acid biosynthesis</keyword>
<dbReference type="PANTHER" id="PTHR21039:SF0">
    <property type="entry name" value="HISTIDINOL-PHOSPHATASE"/>
    <property type="match status" value="1"/>
</dbReference>
<evidence type="ECO:0000313" key="11">
    <source>
        <dbReference type="Proteomes" id="UP000095558"/>
    </source>
</evidence>
<dbReference type="Proteomes" id="UP000095558">
    <property type="component" value="Unassembled WGS sequence"/>
</dbReference>
<dbReference type="GeneID" id="83011558"/>
<evidence type="ECO:0000313" key="10">
    <source>
        <dbReference type="EMBL" id="CUO05636.1"/>
    </source>
</evidence>
<dbReference type="InterPro" id="IPR010140">
    <property type="entry name" value="Histidinol_P_phosphatase_HisJ"/>
</dbReference>
<evidence type="ECO:0000256" key="3">
    <source>
        <dbReference type="ARBA" id="ARBA00013085"/>
    </source>
</evidence>
<comment type="catalytic activity">
    <reaction evidence="7 8">
        <text>L-histidinol phosphate + H2O = L-histidinol + phosphate</text>
        <dbReference type="Rhea" id="RHEA:14465"/>
        <dbReference type="ChEBI" id="CHEBI:15377"/>
        <dbReference type="ChEBI" id="CHEBI:43474"/>
        <dbReference type="ChEBI" id="CHEBI:57699"/>
        <dbReference type="ChEBI" id="CHEBI:57980"/>
        <dbReference type="EC" id="3.1.3.15"/>
    </reaction>
</comment>
<evidence type="ECO:0000256" key="5">
    <source>
        <dbReference type="ARBA" id="ARBA00022801"/>
    </source>
</evidence>
<dbReference type="AlphaFoldDB" id="A0A173XCE2"/>
<dbReference type="EMBL" id="CYZV01000012">
    <property type="protein sequence ID" value="CUO05636.1"/>
    <property type="molecule type" value="Genomic_DNA"/>
</dbReference>
<protein>
    <recommendedName>
        <fullName evidence="3 8">Histidinol-phosphatase</fullName>
        <shortName evidence="8">HolPase</shortName>
        <ecNumber evidence="3 8">3.1.3.15</ecNumber>
    </recommendedName>
</protein>
<evidence type="ECO:0000256" key="7">
    <source>
        <dbReference type="ARBA" id="ARBA00049158"/>
    </source>
</evidence>
<dbReference type="OrthoDB" id="9775255at2"/>
<evidence type="ECO:0000256" key="8">
    <source>
        <dbReference type="RuleBase" id="RU366003"/>
    </source>
</evidence>
<dbReference type="Pfam" id="PF02811">
    <property type="entry name" value="PHP"/>
    <property type="match status" value="1"/>
</dbReference>
<evidence type="ECO:0000256" key="6">
    <source>
        <dbReference type="ARBA" id="ARBA00023102"/>
    </source>
</evidence>
<proteinExistence type="inferred from homology"/>
<dbReference type="NCBIfam" id="TIGR01856">
    <property type="entry name" value="hisJ_fam"/>
    <property type="match status" value="1"/>
</dbReference>
<evidence type="ECO:0000256" key="1">
    <source>
        <dbReference type="ARBA" id="ARBA00004970"/>
    </source>
</evidence>
<comment type="pathway">
    <text evidence="1 8">Amino-acid biosynthesis; L-histidine biosynthesis; L-histidine from 5-phospho-alpha-D-ribose 1-diphosphate: step 8/9.</text>
</comment>
<organism evidence="10 11">
    <name type="scientific">Clostridium disporicum</name>
    <dbReference type="NCBI Taxonomy" id="84024"/>
    <lineage>
        <taxon>Bacteria</taxon>
        <taxon>Bacillati</taxon>
        <taxon>Bacillota</taxon>
        <taxon>Clostridia</taxon>
        <taxon>Eubacteriales</taxon>
        <taxon>Clostridiaceae</taxon>
        <taxon>Clostridium</taxon>
    </lineage>
</organism>
<dbReference type="UniPathway" id="UPA00031">
    <property type="reaction ID" value="UER00013"/>
</dbReference>
<dbReference type="SUPFAM" id="SSF89550">
    <property type="entry name" value="PHP domain-like"/>
    <property type="match status" value="1"/>
</dbReference>
<reference evidence="10 11" key="1">
    <citation type="submission" date="2015-09" db="EMBL/GenBank/DDBJ databases">
        <authorList>
            <consortium name="Pathogen Informatics"/>
        </authorList>
    </citation>
    <scope>NUCLEOTIDE SEQUENCE [LARGE SCALE GENOMIC DNA]</scope>
    <source>
        <strain evidence="10 11">2789STDY5834855</strain>
    </source>
</reference>
<dbReference type="InterPro" id="IPR004013">
    <property type="entry name" value="PHP_dom"/>
</dbReference>
<dbReference type="GO" id="GO:0004401">
    <property type="term" value="F:histidinol-phosphatase activity"/>
    <property type="evidence" value="ECO:0007669"/>
    <property type="project" value="UniProtKB-UniRule"/>
</dbReference>
<comment type="similarity">
    <text evidence="2 8">Belongs to the PHP hydrolase family. HisK subfamily.</text>
</comment>
<evidence type="ECO:0000259" key="9">
    <source>
        <dbReference type="Pfam" id="PF02811"/>
    </source>
</evidence>
<accession>A0A173XCE2</accession>
<evidence type="ECO:0000256" key="2">
    <source>
        <dbReference type="ARBA" id="ARBA00009152"/>
    </source>
</evidence>
<sequence>MYLVDYHLHSNNSFDSNATIESVCEAAIENKINEICFTEHFSVKEGIKSYGFLNLKKYSEEIRECREKYKDKLSIKVGIEVCEPHENEEELREAIEYIPFDFILGSVHNFDYNVGLNTYMSKNTKEESYSRYFKEVNKVCTSPYIDVVAHLDLMKRYAFNTHGNYDFNEYVDMIKEVLTNIIKSGKGIEVNTSTLRSVVNETMPSVDILKLYHELGGTIITVGSDAHKSEDVGAGIRESIEVLKNIGFKNIYRFENRKPIAIEI</sequence>
<gene>
    <name evidence="10" type="primary">hisK</name>
    <name evidence="10" type="ORF">ERS852470_01329</name>
</gene>
<name>A0A173XCE2_9CLOT</name>
<dbReference type="GO" id="GO:0005737">
    <property type="term" value="C:cytoplasm"/>
    <property type="evidence" value="ECO:0007669"/>
    <property type="project" value="TreeGrafter"/>
</dbReference>
<dbReference type="GO" id="GO:0000105">
    <property type="term" value="P:L-histidine biosynthetic process"/>
    <property type="evidence" value="ECO:0007669"/>
    <property type="project" value="UniProtKB-UniRule"/>
</dbReference>